<dbReference type="Proteomes" id="UP000467214">
    <property type="component" value="Unassembled WGS sequence"/>
</dbReference>
<organism evidence="1 2">
    <name type="scientific">Craterilacuibacter sinensis</name>
    <dbReference type="NCBI Taxonomy" id="2686017"/>
    <lineage>
        <taxon>Bacteria</taxon>
        <taxon>Pseudomonadati</taxon>
        <taxon>Pseudomonadota</taxon>
        <taxon>Betaproteobacteria</taxon>
        <taxon>Neisseriales</taxon>
        <taxon>Neisseriaceae</taxon>
        <taxon>Craterilacuibacter</taxon>
    </lineage>
</organism>
<reference evidence="1 2" key="1">
    <citation type="submission" date="2019-12" db="EMBL/GenBank/DDBJ databases">
        <title>Neisseriaceae gen. nov. sp. Genome sequencing and assembly.</title>
        <authorList>
            <person name="Liu Z."/>
            <person name="Li A."/>
        </authorList>
    </citation>
    <scope>NUCLEOTIDE SEQUENCE [LARGE SCALE GENOMIC DNA]</scope>
    <source>
        <strain evidence="1 2">B2N2-7</strain>
    </source>
</reference>
<evidence type="ECO:0000313" key="1">
    <source>
        <dbReference type="EMBL" id="MXR38232.1"/>
    </source>
</evidence>
<comment type="caution">
    <text evidence="1">The sequence shown here is derived from an EMBL/GenBank/DDBJ whole genome shotgun (WGS) entry which is preliminary data.</text>
</comment>
<dbReference type="RefSeq" id="WP_160798152.1">
    <property type="nucleotide sequence ID" value="NZ_WSSB01000017.1"/>
</dbReference>
<evidence type="ECO:0000313" key="2">
    <source>
        <dbReference type="Proteomes" id="UP000467214"/>
    </source>
</evidence>
<keyword evidence="2" id="KW-1185">Reference proteome</keyword>
<proteinExistence type="predicted"/>
<sequence>MHKNEIAFAGEAIGLPEISQNALQLAERDGLMAALRLLHVMRWHLEGHEHQAHGHEAATTFAESFFSVFDTLPVDPLAITKGRSIAVLIASLVEHCPAMIDDLERGMA</sequence>
<name>A0A845BP61_9NEIS</name>
<protein>
    <submittedName>
        <fullName evidence="1">Uncharacterized protein</fullName>
    </submittedName>
</protein>
<gene>
    <name evidence="1" type="ORF">GQF02_14755</name>
</gene>
<dbReference type="AlphaFoldDB" id="A0A845BP61"/>
<dbReference type="EMBL" id="WSSB01000017">
    <property type="protein sequence ID" value="MXR38232.1"/>
    <property type="molecule type" value="Genomic_DNA"/>
</dbReference>
<accession>A0A845BP61</accession>